<proteinExistence type="predicted"/>
<evidence type="ECO:0000259" key="8">
    <source>
        <dbReference type="Pfam" id="PF06398"/>
    </source>
</evidence>
<gene>
    <name evidence="9" type="ORF">SAPINGB_P001632</name>
</gene>
<feature type="region of interest" description="Disordered" evidence="6">
    <location>
        <begin position="48"/>
        <end position="102"/>
    </location>
</feature>
<evidence type="ECO:0000313" key="9">
    <source>
        <dbReference type="EMBL" id="VVT47279.1"/>
    </source>
</evidence>
<evidence type="ECO:0000256" key="1">
    <source>
        <dbReference type="ARBA" id="ARBA00004141"/>
    </source>
</evidence>
<evidence type="ECO:0000256" key="7">
    <source>
        <dbReference type="SAM" id="Phobius"/>
    </source>
</evidence>
<feature type="coiled-coil region" evidence="5">
    <location>
        <begin position="352"/>
        <end position="380"/>
    </location>
</feature>
<dbReference type="GeneID" id="43580453"/>
<feature type="compositionally biased region" description="Basic residues" evidence="6">
    <location>
        <begin position="220"/>
        <end position="230"/>
    </location>
</feature>
<dbReference type="EMBL" id="CABVLU010000001">
    <property type="protein sequence ID" value="VVT47279.1"/>
    <property type="molecule type" value="Genomic_DNA"/>
</dbReference>
<dbReference type="Proteomes" id="UP000398389">
    <property type="component" value="Unassembled WGS sequence"/>
</dbReference>
<dbReference type="GO" id="GO:0005778">
    <property type="term" value="C:peroxisomal membrane"/>
    <property type="evidence" value="ECO:0007669"/>
    <property type="project" value="TreeGrafter"/>
</dbReference>
<accession>A0A5E8B6Q3</accession>
<sequence length="682" mass="77926">MFSMGATPPSSSSSSAASSFQGDDYLAARFSKAASAAGAATLAAAAATAFSTRTSKQKRTKYSSDIRHTPTRNQNILDNSYTLKLDQEQQKKKQAPGFIESTRDHVVDKVIETILAASIPEASDSNVKADSEALSQDEDEEDDDSEEENIQDEDEDEDEELDEDLTQNFDTKKNGLVGFDYQQLIDSDLINTPQNTRPSKVSASDNNDYNTIEVVSGTSAKRKRRKSKHKPQQELSLSILASNIRKLNSRAGLLLQLQSNVVHILSWHQPSATISILILYGIICFNPHLLVAMPIILILFAIMAPGYNQRHPIPIELTPTQFYRHKLGHNFADAEEIFRDEQNLVLSARQAQELEERRIQEEEHEQQRVLRERLRDLQNMLSALIKSIETLEIFVARVGSFADEEKATAIYLILLVTLVTTVYFASFVPVSFAILCAGWTPVLLLHPKLGRYAKKAKDKYLDLDEPVVLDILNYVQENDVIIDDPPESRTVEIYELQRQGLTPRQWTPWVFTTEIYDMTSISRRAKERPVGSRFMGDVRPPKGWIFSDDCPWEEDTQPKDWVLYRGLRHVDIDLDTNWVYDYSIPGGSPEEKNRRQKAKEMKKKRYAELVDADEYYIPSTSEGEANFDDDDASDDYLYDGDEYYMYGTESVNEAKIKAIEEQDLLVRGEWRRRRWIRKCFRL</sequence>
<feature type="compositionally biased region" description="Acidic residues" evidence="6">
    <location>
        <begin position="135"/>
        <end position="165"/>
    </location>
</feature>
<feature type="region of interest" description="Disordered" evidence="6">
    <location>
        <begin position="190"/>
        <end position="232"/>
    </location>
</feature>
<keyword evidence="2 7" id="KW-0812">Transmembrane</keyword>
<evidence type="ECO:0000256" key="6">
    <source>
        <dbReference type="SAM" id="MobiDB-lite"/>
    </source>
</evidence>
<evidence type="ECO:0000256" key="5">
    <source>
        <dbReference type="SAM" id="Coils"/>
    </source>
</evidence>
<name>A0A5E8B6Q3_9ASCO</name>
<feature type="compositionally biased region" description="Polar residues" evidence="6">
    <location>
        <begin position="190"/>
        <end position="210"/>
    </location>
</feature>
<reference evidence="9 10" key="1">
    <citation type="submission" date="2019-09" db="EMBL/GenBank/DDBJ databases">
        <authorList>
            <person name="Brejova B."/>
        </authorList>
    </citation>
    <scope>NUCLEOTIDE SEQUENCE [LARGE SCALE GENOMIC DNA]</scope>
</reference>
<dbReference type="OrthoDB" id="74314at2759"/>
<dbReference type="GO" id="GO:0007031">
    <property type="term" value="P:peroxisome organization"/>
    <property type="evidence" value="ECO:0007669"/>
    <property type="project" value="UniProtKB-ARBA"/>
</dbReference>
<evidence type="ECO:0000256" key="4">
    <source>
        <dbReference type="ARBA" id="ARBA00023136"/>
    </source>
</evidence>
<keyword evidence="3 7" id="KW-1133">Transmembrane helix</keyword>
<comment type="subcellular location">
    <subcellularLocation>
        <location evidence="1">Membrane</location>
        <topology evidence="1">Multi-pass membrane protein</topology>
    </subcellularLocation>
</comment>
<keyword evidence="10" id="KW-1185">Reference proteome</keyword>
<organism evidence="9 10">
    <name type="scientific">Magnusiomyces paraingens</name>
    <dbReference type="NCBI Taxonomy" id="2606893"/>
    <lineage>
        <taxon>Eukaryota</taxon>
        <taxon>Fungi</taxon>
        <taxon>Dikarya</taxon>
        <taxon>Ascomycota</taxon>
        <taxon>Saccharomycotina</taxon>
        <taxon>Dipodascomycetes</taxon>
        <taxon>Dipodascales</taxon>
        <taxon>Dipodascaceae</taxon>
        <taxon>Magnusiomyces</taxon>
    </lineage>
</organism>
<dbReference type="InterPro" id="IPR010482">
    <property type="entry name" value="TECPR1-like_DysF"/>
</dbReference>
<feature type="transmembrane region" description="Helical" evidence="7">
    <location>
        <begin position="407"/>
        <end position="425"/>
    </location>
</feature>
<dbReference type="RefSeq" id="XP_031852244.1">
    <property type="nucleotide sequence ID" value="XM_031996353.1"/>
</dbReference>
<evidence type="ECO:0000256" key="3">
    <source>
        <dbReference type="ARBA" id="ARBA00022989"/>
    </source>
</evidence>
<dbReference type="PANTHER" id="PTHR28304:SF2">
    <property type="entry name" value="PEROXISOMAL MEMBRANE PROTEIN PEX29"/>
    <property type="match status" value="1"/>
</dbReference>
<feature type="region of interest" description="Disordered" evidence="6">
    <location>
        <begin position="122"/>
        <end position="169"/>
    </location>
</feature>
<keyword evidence="5" id="KW-0175">Coiled coil</keyword>
<dbReference type="AlphaFoldDB" id="A0A5E8B6Q3"/>
<feature type="compositionally biased region" description="Polar residues" evidence="6">
    <location>
        <begin position="71"/>
        <end position="82"/>
    </location>
</feature>
<dbReference type="Pfam" id="PF06398">
    <property type="entry name" value="Pex24p"/>
    <property type="match status" value="1"/>
</dbReference>
<dbReference type="InterPro" id="IPR052816">
    <property type="entry name" value="Peroxisomal_Membrane_PEX28-32"/>
</dbReference>
<feature type="transmembrane region" description="Helical" evidence="7">
    <location>
        <begin position="277"/>
        <end position="302"/>
    </location>
</feature>
<evidence type="ECO:0000256" key="2">
    <source>
        <dbReference type="ARBA" id="ARBA00022692"/>
    </source>
</evidence>
<dbReference type="PANTHER" id="PTHR28304">
    <property type="entry name" value="PEROXISOMAL MEMBRANE PROTEIN PEX29"/>
    <property type="match status" value="1"/>
</dbReference>
<feature type="domain" description="TECPR1-like DysF" evidence="8">
    <location>
        <begin position="235"/>
        <end position="677"/>
    </location>
</feature>
<keyword evidence="4 7" id="KW-0472">Membrane</keyword>
<protein>
    <recommendedName>
        <fullName evidence="8">TECPR1-like DysF domain-containing protein</fullName>
    </recommendedName>
</protein>
<evidence type="ECO:0000313" key="10">
    <source>
        <dbReference type="Proteomes" id="UP000398389"/>
    </source>
</evidence>